<evidence type="ECO:0000313" key="3">
    <source>
        <dbReference type="Proteomes" id="UP000203589"/>
    </source>
</evidence>
<feature type="chain" id="PRO_5012691209" evidence="1">
    <location>
        <begin position="22"/>
        <end position="73"/>
    </location>
</feature>
<evidence type="ECO:0000313" key="2">
    <source>
        <dbReference type="EMBL" id="ASP19403.1"/>
    </source>
</evidence>
<dbReference type="Proteomes" id="UP000203589">
    <property type="component" value="Chromosome"/>
</dbReference>
<accession>A0A222DZR9</accession>
<evidence type="ECO:0000256" key="1">
    <source>
        <dbReference type="SAM" id="SignalP"/>
    </source>
</evidence>
<organism evidence="2 3">
    <name type="scientific">Antarctobacter heliothermus</name>
    <dbReference type="NCBI Taxonomy" id="74033"/>
    <lineage>
        <taxon>Bacteria</taxon>
        <taxon>Pseudomonadati</taxon>
        <taxon>Pseudomonadota</taxon>
        <taxon>Alphaproteobacteria</taxon>
        <taxon>Rhodobacterales</taxon>
        <taxon>Roseobacteraceae</taxon>
        <taxon>Antarctobacter</taxon>
    </lineage>
</organism>
<dbReference type="AlphaFoldDB" id="A0A222DZR9"/>
<dbReference type="EMBL" id="CP022540">
    <property type="protein sequence ID" value="ASP19403.1"/>
    <property type="molecule type" value="Genomic_DNA"/>
</dbReference>
<keyword evidence="3" id="KW-1185">Reference proteome</keyword>
<dbReference type="RefSeq" id="WP_094033645.1">
    <property type="nucleotide sequence ID" value="NZ_CP022540.1"/>
</dbReference>
<proteinExistence type="predicted"/>
<name>A0A222DZR9_9RHOB</name>
<feature type="signal peptide" evidence="1">
    <location>
        <begin position="1"/>
        <end position="21"/>
    </location>
</feature>
<gene>
    <name evidence="2" type="ORF">ANTHELSMS3_00685</name>
</gene>
<protein>
    <submittedName>
        <fullName evidence="2">Uncharacterized protein</fullName>
    </submittedName>
</protein>
<dbReference type="OrthoDB" id="7876918at2"/>
<sequence>MKTLIASALIATAAFTGTAYATTSPSVDRDAQYIVPGADFSNLSTADVQFINNIVHGNGSNGEKRAQIKSILQ</sequence>
<reference evidence="2 3" key="1">
    <citation type="submission" date="2017-07" db="EMBL/GenBank/DDBJ databases">
        <title>Genome Sequence of Antarctobacter heliothermus Strain SMS3 Isolated from a culture of the Diatom Skeletonema marinoi.</title>
        <authorList>
            <person name="Topel M."/>
            <person name="Pinder M.I.M."/>
            <person name="Johansson O.N."/>
            <person name="Kourtchenko O."/>
            <person name="Godhe A."/>
            <person name="Clarke A.K."/>
        </authorList>
    </citation>
    <scope>NUCLEOTIDE SEQUENCE [LARGE SCALE GENOMIC DNA]</scope>
    <source>
        <strain evidence="2 3">SMS3</strain>
    </source>
</reference>
<keyword evidence="1" id="KW-0732">Signal</keyword>
<dbReference type="KEGG" id="aht:ANTHELSMS3_00685"/>